<comment type="caution">
    <text evidence="8">The sequence shown here is derived from an EMBL/GenBank/DDBJ whole genome shotgun (WGS) entry which is preliminary data.</text>
</comment>
<feature type="transmembrane region" description="Helical" evidence="6">
    <location>
        <begin position="104"/>
        <end position="126"/>
    </location>
</feature>
<evidence type="ECO:0000313" key="9">
    <source>
        <dbReference type="Proteomes" id="UP000528286"/>
    </source>
</evidence>
<feature type="transmembrane region" description="Helical" evidence="6">
    <location>
        <begin position="81"/>
        <end position="98"/>
    </location>
</feature>
<dbReference type="InterPro" id="IPR000620">
    <property type="entry name" value="EamA_dom"/>
</dbReference>
<evidence type="ECO:0000259" key="7">
    <source>
        <dbReference type="Pfam" id="PF00892"/>
    </source>
</evidence>
<dbReference type="PANTHER" id="PTHR22911">
    <property type="entry name" value="ACYL-MALONYL CONDENSING ENZYME-RELATED"/>
    <property type="match status" value="1"/>
</dbReference>
<feature type="transmembrane region" description="Helical" evidence="6">
    <location>
        <begin position="216"/>
        <end position="239"/>
    </location>
</feature>
<evidence type="ECO:0000256" key="3">
    <source>
        <dbReference type="ARBA" id="ARBA00022692"/>
    </source>
</evidence>
<evidence type="ECO:0000256" key="2">
    <source>
        <dbReference type="ARBA" id="ARBA00009853"/>
    </source>
</evidence>
<feature type="transmembrane region" description="Helical" evidence="6">
    <location>
        <begin position="50"/>
        <end position="69"/>
    </location>
</feature>
<feature type="domain" description="EamA" evidence="7">
    <location>
        <begin position="161"/>
        <end position="289"/>
    </location>
</feature>
<keyword evidence="9" id="KW-1185">Reference proteome</keyword>
<keyword evidence="4 6" id="KW-1133">Transmembrane helix</keyword>
<proteinExistence type="inferred from homology"/>
<comment type="subcellular location">
    <subcellularLocation>
        <location evidence="1">Membrane</location>
        <topology evidence="1">Multi-pass membrane protein</topology>
    </subcellularLocation>
</comment>
<feature type="transmembrane region" description="Helical" evidence="6">
    <location>
        <begin position="12"/>
        <end position="30"/>
    </location>
</feature>
<dbReference type="SUPFAM" id="SSF103481">
    <property type="entry name" value="Multidrug resistance efflux transporter EmrE"/>
    <property type="match status" value="2"/>
</dbReference>
<dbReference type="RefSeq" id="WP_183368383.1">
    <property type="nucleotide sequence ID" value="NZ_JACIEZ010000015.1"/>
</dbReference>
<comment type="similarity">
    <text evidence="2">Belongs to the drug/metabolite transporter (DMT) superfamily. 10 TMS drug/metabolite exporter (DME) (TC 2.A.7.3) family.</text>
</comment>
<evidence type="ECO:0000256" key="1">
    <source>
        <dbReference type="ARBA" id="ARBA00004141"/>
    </source>
</evidence>
<organism evidence="8 9">
    <name type="scientific">Gellertiella hungarica</name>
    <dbReference type="NCBI Taxonomy" id="1572859"/>
    <lineage>
        <taxon>Bacteria</taxon>
        <taxon>Pseudomonadati</taxon>
        <taxon>Pseudomonadota</taxon>
        <taxon>Alphaproteobacteria</taxon>
        <taxon>Hyphomicrobiales</taxon>
        <taxon>Rhizobiaceae</taxon>
        <taxon>Gellertiella</taxon>
    </lineage>
</organism>
<dbReference type="GO" id="GO:0016020">
    <property type="term" value="C:membrane"/>
    <property type="evidence" value="ECO:0007669"/>
    <property type="project" value="UniProtKB-SubCell"/>
</dbReference>
<feature type="transmembrane region" description="Helical" evidence="6">
    <location>
        <begin position="274"/>
        <end position="291"/>
    </location>
</feature>
<dbReference type="EMBL" id="JACIEZ010000015">
    <property type="protein sequence ID" value="MBB4067145.1"/>
    <property type="molecule type" value="Genomic_DNA"/>
</dbReference>
<keyword evidence="5 6" id="KW-0472">Membrane</keyword>
<evidence type="ECO:0000256" key="6">
    <source>
        <dbReference type="SAM" id="Phobius"/>
    </source>
</evidence>
<feature type="transmembrane region" description="Helical" evidence="6">
    <location>
        <begin position="189"/>
        <end position="210"/>
    </location>
</feature>
<evidence type="ECO:0000313" key="8">
    <source>
        <dbReference type="EMBL" id="MBB4067145.1"/>
    </source>
</evidence>
<feature type="domain" description="EamA" evidence="7">
    <location>
        <begin position="17"/>
        <end position="149"/>
    </location>
</feature>
<keyword evidence="3 6" id="KW-0812">Transmembrane</keyword>
<dbReference type="Pfam" id="PF00892">
    <property type="entry name" value="EamA"/>
    <property type="match status" value="2"/>
</dbReference>
<feature type="transmembrane region" description="Helical" evidence="6">
    <location>
        <begin position="135"/>
        <end position="152"/>
    </location>
</feature>
<name>A0A7W6NM27_9HYPH</name>
<dbReference type="PANTHER" id="PTHR22911:SF6">
    <property type="entry name" value="SOLUTE CARRIER FAMILY 35 MEMBER G1"/>
    <property type="match status" value="1"/>
</dbReference>
<dbReference type="AlphaFoldDB" id="A0A7W6NM27"/>
<gene>
    <name evidence="8" type="ORF">GGR23_004374</name>
</gene>
<sequence>MNQSLTSFTRSPAFRGAAFMILAGAAFAALNTITQHLTMNLGLSSTSDAFWQYFLALCFSVPLLARSGFGSLKTRHPYTHVARVVLSVLGVQAWVFGLAHGVQIWQAIALVMTSPFFVTAGAALFLGERAGKERWLATAVGFSGAMIILQPWAGGVTLAAIAPVAAAALWAGASLLTKSVLAKDSSGTATLWLLILMSPVNAGFALWGGFQWPQGAVLGWLVVSGLLMVGAQYFLARAYESADAAYVQPFDDLKLPLNLLAGYMVFGYAPEGPLWLGAAMILAASLFILLAERRAEARLSAA</sequence>
<evidence type="ECO:0000256" key="5">
    <source>
        <dbReference type="ARBA" id="ARBA00023136"/>
    </source>
</evidence>
<reference evidence="8 9" key="1">
    <citation type="submission" date="2020-08" db="EMBL/GenBank/DDBJ databases">
        <title>Genomic Encyclopedia of Type Strains, Phase IV (KMG-IV): sequencing the most valuable type-strain genomes for metagenomic binning, comparative biology and taxonomic classification.</title>
        <authorList>
            <person name="Goeker M."/>
        </authorList>
    </citation>
    <scope>NUCLEOTIDE SEQUENCE [LARGE SCALE GENOMIC DNA]</scope>
    <source>
        <strain evidence="8 9">DSM 29853</strain>
    </source>
</reference>
<dbReference type="Proteomes" id="UP000528286">
    <property type="component" value="Unassembled WGS sequence"/>
</dbReference>
<dbReference type="InterPro" id="IPR037185">
    <property type="entry name" value="EmrE-like"/>
</dbReference>
<evidence type="ECO:0000256" key="4">
    <source>
        <dbReference type="ARBA" id="ARBA00022989"/>
    </source>
</evidence>
<accession>A0A7W6NM27</accession>
<protein>
    <submittedName>
        <fullName evidence="8">S-adenosylmethionine uptake transporter</fullName>
    </submittedName>
</protein>